<dbReference type="InterPro" id="IPR046884">
    <property type="entry name" value="MnmA-like_central"/>
</dbReference>
<evidence type="ECO:0000256" key="2">
    <source>
        <dbReference type="ARBA" id="ARBA00022679"/>
    </source>
</evidence>
<evidence type="ECO:0000256" key="6">
    <source>
        <dbReference type="ARBA" id="ARBA00022884"/>
    </source>
</evidence>
<proteinExistence type="inferred from homology"/>
<dbReference type="EMBL" id="CP043314">
    <property type="protein sequence ID" value="QEK39065.1"/>
    <property type="molecule type" value="Genomic_DNA"/>
</dbReference>
<dbReference type="OrthoDB" id="9800696at2"/>
<evidence type="ECO:0000256" key="4">
    <source>
        <dbReference type="ARBA" id="ARBA00022741"/>
    </source>
</evidence>
<evidence type="ECO:0000256" key="9">
    <source>
        <dbReference type="HAMAP-Rule" id="MF_00144"/>
    </source>
</evidence>
<feature type="binding site" evidence="9">
    <location>
        <position position="73"/>
    </location>
    <ligand>
        <name>ATP</name>
        <dbReference type="ChEBI" id="CHEBI:30616"/>
    </ligand>
</feature>
<feature type="binding site" evidence="9">
    <location>
        <begin position="47"/>
        <end position="54"/>
    </location>
    <ligand>
        <name>ATP</name>
        <dbReference type="ChEBI" id="CHEBI:30616"/>
    </ligand>
</feature>
<feature type="site" description="Interaction with tRNA" evidence="9">
    <location>
        <position position="157"/>
    </location>
</feature>
<comment type="function">
    <text evidence="9">Catalyzes the 2-thiolation of uridine at the wobble position (U34) of tRNA, leading to the formation of s(2)U34.</text>
</comment>
<keyword evidence="3 9" id="KW-0819">tRNA processing</keyword>
<dbReference type="Pfam" id="PF03054">
    <property type="entry name" value="tRNA_Me_trans"/>
    <property type="match status" value="1"/>
</dbReference>
<name>A0A5C0UG42_9PROT</name>
<evidence type="ECO:0000256" key="7">
    <source>
        <dbReference type="ARBA" id="ARBA00023157"/>
    </source>
</evidence>
<dbReference type="Pfam" id="PF20259">
    <property type="entry name" value="tRNA_Me_trans_M"/>
    <property type="match status" value="1"/>
</dbReference>
<keyword evidence="2 9" id="KW-0808">Transferase</keyword>
<dbReference type="FunFam" id="2.30.30.280:FF:000001">
    <property type="entry name" value="tRNA-specific 2-thiouridylase MnmA"/>
    <property type="match status" value="1"/>
</dbReference>
<dbReference type="KEGG" id="nabu:FZC36_01275"/>
<feature type="domain" description="tRNA-specific 2-thiouridylase MnmA-like C-terminal" evidence="10">
    <location>
        <begin position="307"/>
        <end position="379"/>
    </location>
</feature>
<comment type="subcellular location">
    <subcellularLocation>
        <location evidence="9">Cytoplasm</location>
    </subcellularLocation>
</comment>
<feature type="region of interest" description="Interaction with tRNA" evidence="9">
    <location>
        <begin position="178"/>
        <end position="180"/>
    </location>
</feature>
<dbReference type="GO" id="GO:0002143">
    <property type="term" value="P:tRNA wobble position uridine thiolation"/>
    <property type="evidence" value="ECO:0007669"/>
    <property type="project" value="TreeGrafter"/>
</dbReference>
<evidence type="ECO:0000256" key="8">
    <source>
        <dbReference type="ARBA" id="ARBA00051542"/>
    </source>
</evidence>
<dbReference type="GO" id="GO:0000049">
    <property type="term" value="F:tRNA binding"/>
    <property type="evidence" value="ECO:0007669"/>
    <property type="project" value="UniProtKB-KW"/>
</dbReference>
<dbReference type="Gene3D" id="2.30.30.280">
    <property type="entry name" value="Adenine nucleotide alpha hydrolases-like domains"/>
    <property type="match status" value="1"/>
</dbReference>
<sequence>MNLNSKNKSVQPEVAGLEFPVWYRKQRLDLSKYINSMFDKDKVVVAAMSGGVDSSVTAALMCKAGYKVIGLTLKLHDNPSVEQAITDAKKISEFLGIEHRVLDLRKEFDEHVLSKFYEEYEEGKTPNPCIKCNKNIKFEGMVEYSKSIGAGGLVTGHYIKREMRYGEESIVRGADSSKDQSYFLSLIDANYVPFVGFPLGIMNKSTVRRIARIFDLFVAKKAESQDLCFAVSNRYHDVLRIMGSKDRSGEIVNCKTGKVLGEHDGISRFTIGQRKGLNLPYGPWFVNKIDNKTNQVFVGRLKDVQCHEIWINEINLLRDFTKKENVRVKIRGSQTPVPAKLEINGKEGRVILENAEYGISPGQVCGFYYDDILFGGGYIVEKEDLSELSKKSAD</sequence>
<dbReference type="NCBIfam" id="NF001138">
    <property type="entry name" value="PRK00143.1"/>
    <property type="match status" value="1"/>
</dbReference>
<dbReference type="GO" id="GO:0005737">
    <property type="term" value="C:cytoplasm"/>
    <property type="evidence" value="ECO:0007669"/>
    <property type="project" value="UniProtKB-SubCell"/>
</dbReference>
<organism evidence="12 13">
    <name type="scientific">Candidatus Nesciobacter abundans</name>
    <dbReference type="NCBI Taxonomy" id="2601668"/>
    <lineage>
        <taxon>Bacteria</taxon>
        <taxon>Pseudomonadati</taxon>
        <taxon>Pseudomonadota</taxon>
        <taxon>Alphaproteobacteria</taxon>
        <taxon>Holosporales</taxon>
        <taxon>Holosporaceae</taxon>
        <taxon>Candidatus Nesciobacter</taxon>
    </lineage>
</organism>
<dbReference type="GO" id="GO:0005524">
    <property type="term" value="F:ATP binding"/>
    <property type="evidence" value="ECO:0007669"/>
    <property type="project" value="UniProtKB-KW"/>
</dbReference>
<feature type="binding site" evidence="9">
    <location>
        <position position="156"/>
    </location>
    <ligand>
        <name>ATP</name>
        <dbReference type="ChEBI" id="CHEBI:30616"/>
    </ligand>
</feature>
<comment type="similarity">
    <text evidence="9">Belongs to the MnmA/TRMU family.</text>
</comment>
<dbReference type="GO" id="GO:0103016">
    <property type="term" value="F:tRNA-uridine 2-sulfurtransferase activity"/>
    <property type="evidence" value="ECO:0007669"/>
    <property type="project" value="UniProtKB-EC"/>
</dbReference>
<keyword evidence="13" id="KW-1185">Reference proteome</keyword>
<keyword evidence="9" id="KW-0963">Cytoplasm</keyword>
<dbReference type="InterPro" id="IPR014729">
    <property type="entry name" value="Rossmann-like_a/b/a_fold"/>
</dbReference>
<dbReference type="Pfam" id="PF20258">
    <property type="entry name" value="tRNA_Me_trans_C"/>
    <property type="match status" value="1"/>
</dbReference>
<dbReference type="HAMAP" id="MF_00144">
    <property type="entry name" value="tRNA_thiouridyl_MnmA"/>
    <property type="match status" value="1"/>
</dbReference>
<gene>
    <name evidence="9 12" type="primary">mnmA</name>
    <name evidence="12" type="ORF">FZC36_01275</name>
</gene>
<reference evidence="12 13" key="1">
    <citation type="submission" date="2019-08" db="EMBL/GenBank/DDBJ databases">
        <title>Highly reduced genomes of protist endosymbionts show evolutionary convergence.</title>
        <authorList>
            <person name="George E."/>
            <person name="Husnik F."/>
            <person name="Tashyreva D."/>
            <person name="Prokopchuk G."/>
            <person name="Horak A."/>
            <person name="Kwong W.K."/>
            <person name="Lukes J."/>
            <person name="Keeling P.J."/>
        </authorList>
    </citation>
    <scope>NUCLEOTIDE SEQUENCE [LARGE SCALE GENOMIC DNA]</scope>
    <source>
        <strain evidence="12">1604HC</strain>
    </source>
</reference>
<keyword evidence="5 9" id="KW-0067">ATP-binding</keyword>
<protein>
    <recommendedName>
        <fullName evidence="9">tRNA-specific 2-thiouridylase MnmA</fullName>
        <ecNumber evidence="9">2.8.1.13</ecNumber>
    </recommendedName>
</protein>
<feature type="active site" description="Nucleophile" evidence="9">
    <location>
        <position position="132"/>
    </location>
</feature>
<comment type="catalytic activity">
    <reaction evidence="8 9">
        <text>S-sulfanyl-L-cysteinyl-[protein] + uridine(34) in tRNA + AH2 + ATP = 2-thiouridine(34) in tRNA + L-cysteinyl-[protein] + A + AMP + diphosphate + H(+)</text>
        <dbReference type="Rhea" id="RHEA:47032"/>
        <dbReference type="Rhea" id="RHEA-COMP:10131"/>
        <dbReference type="Rhea" id="RHEA-COMP:11726"/>
        <dbReference type="Rhea" id="RHEA-COMP:11727"/>
        <dbReference type="Rhea" id="RHEA-COMP:11728"/>
        <dbReference type="ChEBI" id="CHEBI:13193"/>
        <dbReference type="ChEBI" id="CHEBI:15378"/>
        <dbReference type="ChEBI" id="CHEBI:17499"/>
        <dbReference type="ChEBI" id="CHEBI:29950"/>
        <dbReference type="ChEBI" id="CHEBI:30616"/>
        <dbReference type="ChEBI" id="CHEBI:33019"/>
        <dbReference type="ChEBI" id="CHEBI:61963"/>
        <dbReference type="ChEBI" id="CHEBI:65315"/>
        <dbReference type="ChEBI" id="CHEBI:87170"/>
        <dbReference type="ChEBI" id="CHEBI:456215"/>
        <dbReference type="EC" id="2.8.1.13"/>
    </reaction>
</comment>
<comment type="caution">
    <text evidence="9">Lacks conserved residue(s) required for the propagation of feature annotation.</text>
</comment>
<dbReference type="CDD" id="cd01998">
    <property type="entry name" value="MnmA_TRMU-like"/>
    <property type="match status" value="1"/>
</dbReference>
<feature type="active site" description="Cysteine persulfide intermediate" evidence="9">
    <location>
        <position position="228"/>
    </location>
</feature>
<dbReference type="PANTHER" id="PTHR11933">
    <property type="entry name" value="TRNA 5-METHYLAMINOMETHYL-2-THIOURIDYLATE -METHYLTRANSFERASE"/>
    <property type="match status" value="1"/>
</dbReference>
<keyword evidence="1 9" id="KW-0820">tRNA-binding</keyword>
<keyword evidence="7" id="KW-1015">Disulfide bond</keyword>
<dbReference type="InterPro" id="IPR046885">
    <property type="entry name" value="MnmA-like_C"/>
</dbReference>
<feature type="site" description="Interaction with tRNA" evidence="9">
    <location>
        <position position="363"/>
    </location>
</feature>
<evidence type="ECO:0000256" key="3">
    <source>
        <dbReference type="ARBA" id="ARBA00022694"/>
    </source>
</evidence>
<dbReference type="AlphaFoldDB" id="A0A5C0UG42"/>
<keyword evidence="6 9" id="KW-0694">RNA-binding</keyword>
<accession>A0A5C0UG42</accession>
<keyword evidence="4 9" id="KW-0547">Nucleotide-binding</keyword>
<dbReference type="InterPro" id="IPR004506">
    <property type="entry name" value="MnmA-like"/>
</dbReference>
<dbReference type="EC" id="2.8.1.13" evidence="9"/>
<dbReference type="SUPFAM" id="SSF52402">
    <property type="entry name" value="Adenine nucleotide alpha hydrolases-like"/>
    <property type="match status" value="1"/>
</dbReference>
<evidence type="ECO:0000313" key="12">
    <source>
        <dbReference type="EMBL" id="QEK39065.1"/>
    </source>
</evidence>
<evidence type="ECO:0000256" key="5">
    <source>
        <dbReference type="ARBA" id="ARBA00022840"/>
    </source>
</evidence>
<dbReference type="PANTHER" id="PTHR11933:SF5">
    <property type="entry name" value="MITOCHONDRIAL TRNA-SPECIFIC 2-THIOURIDYLASE 1"/>
    <property type="match status" value="1"/>
</dbReference>
<evidence type="ECO:0000313" key="13">
    <source>
        <dbReference type="Proteomes" id="UP000324924"/>
    </source>
</evidence>
<dbReference type="RefSeq" id="WP_148972188.1">
    <property type="nucleotide sequence ID" value="NZ_CP043314.1"/>
</dbReference>
<evidence type="ECO:0000259" key="11">
    <source>
        <dbReference type="Pfam" id="PF20259"/>
    </source>
</evidence>
<dbReference type="Gene3D" id="3.40.50.620">
    <property type="entry name" value="HUPs"/>
    <property type="match status" value="1"/>
</dbReference>
<dbReference type="Proteomes" id="UP000324924">
    <property type="component" value="Chromosome"/>
</dbReference>
<dbReference type="NCBIfam" id="TIGR00420">
    <property type="entry name" value="trmU"/>
    <property type="match status" value="1"/>
</dbReference>
<dbReference type="Gene3D" id="2.40.30.10">
    <property type="entry name" value="Translation factors"/>
    <property type="match status" value="1"/>
</dbReference>
<feature type="domain" description="tRNA-specific 2-thiouridylase MnmA-like central" evidence="11">
    <location>
        <begin position="246"/>
        <end position="300"/>
    </location>
</feature>
<evidence type="ECO:0000259" key="10">
    <source>
        <dbReference type="Pfam" id="PF20258"/>
    </source>
</evidence>
<dbReference type="InterPro" id="IPR023382">
    <property type="entry name" value="MnmA-like_central_sf"/>
</dbReference>
<evidence type="ECO:0000256" key="1">
    <source>
        <dbReference type="ARBA" id="ARBA00022555"/>
    </source>
</evidence>